<dbReference type="EMBL" id="CP015093">
    <property type="protein sequence ID" value="APZ51846.1"/>
    <property type="molecule type" value="Genomic_DNA"/>
</dbReference>
<name>A0A1P8UR79_9RHOB</name>
<dbReference type="RefSeq" id="WP_076696698.1">
    <property type="nucleotide sequence ID" value="NZ_CP015093.1"/>
</dbReference>
<feature type="compositionally biased region" description="Basic and acidic residues" evidence="1">
    <location>
        <begin position="1"/>
        <end position="22"/>
    </location>
</feature>
<feature type="region of interest" description="Disordered" evidence="1">
    <location>
        <begin position="1"/>
        <end position="66"/>
    </location>
</feature>
<dbReference type="STRING" id="1250539.Ga0080574_TMP1512"/>
<keyword evidence="3" id="KW-1185">Reference proteome</keyword>
<dbReference type="KEGG" id="paby:Ga0080574_TMP1512"/>
<feature type="compositionally biased region" description="Basic and acidic residues" evidence="1">
    <location>
        <begin position="32"/>
        <end position="66"/>
    </location>
</feature>
<protein>
    <submittedName>
        <fullName evidence="2">Uncharacterized protein</fullName>
    </submittedName>
</protein>
<organism evidence="2 3">
    <name type="scientific">Salipiger abyssi</name>
    <dbReference type="NCBI Taxonomy" id="1250539"/>
    <lineage>
        <taxon>Bacteria</taxon>
        <taxon>Pseudomonadati</taxon>
        <taxon>Pseudomonadota</taxon>
        <taxon>Alphaproteobacteria</taxon>
        <taxon>Rhodobacterales</taxon>
        <taxon>Roseobacteraceae</taxon>
        <taxon>Salipiger</taxon>
    </lineage>
</organism>
<dbReference type="Proteomes" id="UP000187059">
    <property type="component" value="Chromosome"/>
</dbReference>
<evidence type="ECO:0000313" key="2">
    <source>
        <dbReference type="EMBL" id="APZ51846.1"/>
    </source>
</evidence>
<dbReference type="OrthoDB" id="7868955at2"/>
<dbReference type="AlphaFoldDB" id="A0A1P8UR79"/>
<evidence type="ECO:0000256" key="1">
    <source>
        <dbReference type="SAM" id="MobiDB-lite"/>
    </source>
</evidence>
<reference evidence="2 3" key="1">
    <citation type="submission" date="2016-04" db="EMBL/GenBank/DDBJ databases">
        <title>Deep-sea bacteria in the southern Pacific.</title>
        <authorList>
            <person name="Tang K."/>
        </authorList>
    </citation>
    <scope>NUCLEOTIDE SEQUENCE [LARGE SCALE GENOMIC DNA]</scope>
    <source>
        <strain evidence="2 3">JLT2014</strain>
    </source>
</reference>
<evidence type="ECO:0000313" key="3">
    <source>
        <dbReference type="Proteomes" id="UP000187059"/>
    </source>
</evidence>
<sequence length="66" mass="7596">MAERHRSEDGRRETEEYLDKADTPPQQGRDGGQVERKVGTRDLLKRAEQDRPGATRVRKSDEKSES</sequence>
<gene>
    <name evidence="2" type="ORF">Ga0080574_TMP1512</name>
</gene>
<accession>A0A1P8UR79</accession>
<proteinExistence type="predicted"/>